<feature type="region of interest" description="Disordered" evidence="1">
    <location>
        <begin position="1"/>
        <end position="22"/>
    </location>
</feature>
<dbReference type="AlphaFoldDB" id="A0ABD2K8M7"/>
<organism evidence="2 3">
    <name type="scientific">Heterodera trifolii</name>
    <dbReference type="NCBI Taxonomy" id="157864"/>
    <lineage>
        <taxon>Eukaryota</taxon>
        <taxon>Metazoa</taxon>
        <taxon>Ecdysozoa</taxon>
        <taxon>Nematoda</taxon>
        <taxon>Chromadorea</taxon>
        <taxon>Rhabditida</taxon>
        <taxon>Tylenchina</taxon>
        <taxon>Tylenchomorpha</taxon>
        <taxon>Tylenchoidea</taxon>
        <taxon>Heteroderidae</taxon>
        <taxon>Heteroderinae</taxon>
        <taxon>Heterodera</taxon>
    </lineage>
</organism>
<accession>A0ABD2K8M7</accession>
<protein>
    <submittedName>
        <fullName evidence="2">Uncharacterized protein</fullName>
    </submittedName>
</protein>
<keyword evidence="3" id="KW-1185">Reference proteome</keyword>
<name>A0ABD2K8M7_9BILA</name>
<sequence length="244" mass="27730">MTLTEKRSSSHFSPPTDNTKRLAIDNSYNTLGEKLANIGRLMNENDDDGNNSDCSISRQLFQICVTLLQQVQSQQSELFTLKQRQIADEAVQDHERRRSVVVMGLPESQKQKPSERVAADRTAISGVLDELGIESPITAYRMGSPDQAKTGQNRPRLMKVIFGCSKHQKQTLAQWNKLRLQINKKLGMSNIRIRPSLSQEELKARRVLQEECSRKRKEDGGEWVVYADKVMLRSDIPAFKNSTN</sequence>
<comment type="caution">
    <text evidence="2">The sequence shown here is derived from an EMBL/GenBank/DDBJ whole genome shotgun (WGS) entry which is preliminary data.</text>
</comment>
<evidence type="ECO:0000313" key="3">
    <source>
        <dbReference type="Proteomes" id="UP001620626"/>
    </source>
</evidence>
<proteinExistence type="predicted"/>
<dbReference type="EMBL" id="JBICBT010000814">
    <property type="protein sequence ID" value="KAL3099270.1"/>
    <property type="molecule type" value="Genomic_DNA"/>
</dbReference>
<gene>
    <name evidence="2" type="ORF">niasHT_028217</name>
</gene>
<reference evidence="2 3" key="1">
    <citation type="submission" date="2024-10" db="EMBL/GenBank/DDBJ databases">
        <authorList>
            <person name="Kim D."/>
        </authorList>
    </citation>
    <scope>NUCLEOTIDE SEQUENCE [LARGE SCALE GENOMIC DNA]</scope>
    <source>
        <strain evidence="2">BH-2024</strain>
    </source>
</reference>
<evidence type="ECO:0000256" key="1">
    <source>
        <dbReference type="SAM" id="MobiDB-lite"/>
    </source>
</evidence>
<dbReference type="Proteomes" id="UP001620626">
    <property type="component" value="Unassembled WGS sequence"/>
</dbReference>
<evidence type="ECO:0000313" key="2">
    <source>
        <dbReference type="EMBL" id="KAL3099270.1"/>
    </source>
</evidence>